<comment type="caution">
    <text evidence="3">The sequence shown here is derived from an EMBL/GenBank/DDBJ whole genome shotgun (WGS) entry which is preliminary data.</text>
</comment>
<dbReference type="RefSeq" id="WP_036686388.1">
    <property type="nucleotide sequence ID" value="NZ_MKQP01000016.1"/>
</dbReference>
<evidence type="ECO:0000313" key="3">
    <source>
        <dbReference type="EMBL" id="OMD32772.1"/>
    </source>
</evidence>
<dbReference type="Gene3D" id="3.40.50.720">
    <property type="entry name" value="NAD(P)-binding Rossmann-like Domain"/>
    <property type="match status" value="1"/>
</dbReference>
<dbReference type="PRINTS" id="PR00081">
    <property type="entry name" value="GDHRDH"/>
</dbReference>
<evidence type="ECO:0000256" key="2">
    <source>
        <dbReference type="ARBA" id="ARBA00023002"/>
    </source>
</evidence>
<proteinExistence type="inferred from homology"/>
<name>A0A1R0XCJ0_9BACL</name>
<comment type="similarity">
    <text evidence="1">Belongs to the short-chain dehydrogenases/reductases (SDR) family.</text>
</comment>
<dbReference type="AlphaFoldDB" id="A0A1R0XCJ0"/>
<keyword evidence="2" id="KW-0560">Oxidoreductase</keyword>
<dbReference type="Pfam" id="PF13561">
    <property type="entry name" value="adh_short_C2"/>
    <property type="match status" value="1"/>
</dbReference>
<dbReference type="PANTHER" id="PTHR43477:SF1">
    <property type="entry name" value="DIHYDROANTICAPSIN 7-DEHYDROGENASE"/>
    <property type="match status" value="1"/>
</dbReference>
<reference evidence="3 4" key="1">
    <citation type="submission" date="2016-10" db="EMBL/GenBank/DDBJ databases">
        <title>Paenibacillus species isolates.</title>
        <authorList>
            <person name="Beno S.M."/>
        </authorList>
    </citation>
    <scope>NUCLEOTIDE SEQUENCE [LARGE SCALE GENOMIC DNA]</scope>
    <source>
        <strain evidence="3 4">FSL H7-0604</strain>
    </source>
</reference>
<accession>A0A1R0XCJ0</accession>
<dbReference type="InterPro" id="IPR002347">
    <property type="entry name" value="SDR_fam"/>
</dbReference>
<dbReference type="PANTHER" id="PTHR43477">
    <property type="entry name" value="DIHYDROANTICAPSIN 7-DEHYDROGENASE"/>
    <property type="match status" value="1"/>
</dbReference>
<dbReference type="InterPro" id="IPR036291">
    <property type="entry name" value="NAD(P)-bd_dom_sf"/>
</dbReference>
<protein>
    <submittedName>
        <fullName evidence="3">Dehydrogenase</fullName>
    </submittedName>
</protein>
<dbReference type="GO" id="GO:0016491">
    <property type="term" value="F:oxidoreductase activity"/>
    <property type="evidence" value="ECO:0007669"/>
    <property type="project" value="UniProtKB-KW"/>
</dbReference>
<gene>
    <name evidence="3" type="ORF">BJP51_14715</name>
</gene>
<dbReference type="EMBL" id="MKQP01000016">
    <property type="protein sequence ID" value="OMD32772.1"/>
    <property type="molecule type" value="Genomic_DNA"/>
</dbReference>
<dbReference type="SUPFAM" id="SSF51735">
    <property type="entry name" value="NAD(P)-binding Rossmann-fold domains"/>
    <property type="match status" value="1"/>
</dbReference>
<evidence type="ECO:0000256" key="1">
    <source>
        <dbReference type="ARBA" id="ARBA00006484"/>
    </source>
</evidence>
<sequence length="242" mass="25950">MSTISLKNQRIVIIGGSSGIGLATAKQAVEQGAAVIIAGRSQDKLENAQQLLGFDSVEIHSLDNQNEQDLKAFFEKIGAFDHLFTPGASYVRGPITSSLGVAHNCFNAKFWPQYNAVKHAIPFINPTGSIVLMSGAFSQRPLADGASYAACNGAIESLGKALAVELAPMRVNVISPGTIHTNFNWEGAEQETRDKAYDEYTNINLLGRVGHADEAAHTTIYLMTNGYTTGSTLFPDGGYILR</sequence>
<evidence type="ECO:0000313" key="4">
    <source>
        <dbReference type="Proteomes" id="UP000187465"/>
    </source>
</evidence>
<dbReference type="Proteomes" id="UP000187465">
    <property type="component" value="Unassembled WGS sequence"/>
</dbReference>
<organism evidence="3 4">
    <name type="scientific">Paenibacillus odorifer</name>
    <dbReference type="NCBI Taxonomy" id="189426"/>
    <lineage>
        <taxon>Bacteria</taxon>
        <taxon>Bacillati</taxon>
        <taxon>Bacillota</taxon>
        <taxon>Bacilli</taxon>
        <taxon>Bacillales</taxon>
        <taxon>Paenibacillaceae</taxon>
        <taxon>Paenibacillus</taxon>
    </lineage>
</organism>
<dbReference type="InterPro" id="IPR051122">
    <property type="entry name" value="SDR_DHRS6-like"/>
</dbReference>